<dbReference type="Pfam" id="PF07993">
    <property type="entry name" value="NAD_binding_4"/>
    <property type="match status" value="1"/>
</dbReference>
<dbReference type="InterPro" id="IPR036736">
    <property type="entry name" value="ACP-like_sf"/>
</dbReference>
<dbReference type="InterPro" id="IPR010080">
    <property type="entry name" value="Thioester_reductase-like_dom"/>
</dbReference>
<dbReference type="PANTHER" id="PTHR44845:SF6">
    <property type="entry name" value="BETA-ALANINE-ACTIVATING ENZYME"/>
    <property type="match status" value="1"/>
</dbReference>
<dbReference type="PROSITE" id="PS50075">
    <property type="entry name" value="CARRIER"/>
    <property type="match status" value="1"/>
</dbReference>
<evidence type="ECO:0000313" key="4">
    <source>
        <dbReference type="EMBL" id="TQF15170.1"/>
    </source>
</evidence>
<proteinExistence type="predicted"/>
<dbReference type="CDD" id="cd12117">
    <property type="entry name" value="A_NRPS_Srf_like"/>
    <property type="match status" value="1"/>
</dbReference>
<dbReference type="GO" id="GO:0031177">
    <property type="term" value="F:phosphopantetheine binding"/>
    <property type="evidence" value="ECO:0007669"/>
    <property type="project" value="InterPro"/>
</dbReference>
<dbReference type="Proteomes" id="UP000315369">
    <property type="component" value="Unassembled WGS sequence"/>
</dbReference>
<dbReference type="RefSeq" id="WP_141643125.1">
    <property type="nucleotide sequence ID" value="NZ_VIFM01000049.1"/>
</dbReference>
<dbReference type="Gene3D" id="2.30.38.10">
    <property type="entry name" value="Luciferase, Domain 3"/>
    <property type="match status" value="1"/>
</dbReference>
<dbReference type="InterPro" id="IPR010071">
    <property type="entry name" value="AA_adenyl_dom"/>
</dbReference>
<dbReference type="Gene3D" id="3.40.50.720">
    <property type="entry name" value="NAD(P)-binding Rossmann-like Domain"/>
    <property type="match status" value="1"/>
</dbReference>
<dbReference type="Gene3D" id="3.30.300.30">
    <property type="match status" value="1"/>
</dbReference>
<dbReference type="InterPro" id="IPR036291">
    <property type="entry name" value="NAD(P)-bd_dom_sf"/>
</dbReference>
<dbReference type="SUPFAM" id="SSF51735">
    <property type="entry name" value="NAD(P)-binding Rossmann-fold domains"/>
    <property type="match status" value="1"/>
</dbReference>
<accession>A0A540X1S0</accession>
<sequence length="1033" mass="113149">MPGKVSPLSASRLGRYGVFTRDAGLSELWARQVEVRPEAIALQQGMKRVTYDALNRRASRLAGALRELGVGEETPVAVGLRQGIEAIVAHVALCKLGATCVPIDLEHPPERIGFVVTDSGAEVLLTGTLADEARCGEWPATRLCLERDGEQVARRSDVLVAPLGDGGRRTHVLYTSGTTGRPKGIELVARGIRRMVIDTDYVSIDSTDRVAQISNHAFDAALFEVWGALLNGASLVLLPRSSVLDASAFRDALRETHVSVLLMTTALFNLVAQGCPDAFGTLKYLLVGGERANPRTFRAVLERAPPAHLLNLYGPTEGTTVTTTHEVRPGDVLSGSVPIGRPIRHTQVFVLGPDLRPVEPGVMGELCIGGEGLARGYLNRRELTEERFPVVPELAPGPPLRMYRTGDLARWREDGTLEFLGRADHQVKLRGHRIELEEVARLLLESGLLWDAVVTLQEHEDGEKSLAAYVVPKSTGTGSALQDALRARVPEYMVPARIIELERLPTTVNGKVDRGALPVEVSPRGAPGLATSGWAPEDAVASEVGAVWAELLGLKSPSLEDDFLRLGGNSLLAARLVMRLRELYGLTLSAYSLYEARTLGVFLDVVRRARAGQQDSGRAADGPEAWRADAKLPEYLRRAPVQPAPRVVPLESMELVFLTGATGFLGAFLLRDLLRMTRARVACLVRARDVDSGHARLRQALEKYDLWEDSFAERLRPVLGDLGAPSLGLSPQVFQEFATRAEALFHLGAHVNYVQPYSAHRAANVEGTTEVLRLAMQGRPKPVHYVSTIAVFGPTGYFNGRAHVREGEGLDEHLECLRYDIGYSASKWVAEKRVWAAASRGVAVNVYRPGFIMGDSHTGVGNADDFVARFIRGCIQLGTCPDLPRQRKEFVPVDFVSRAILGIASREGAVGKAYHLVPPRPEDSVDINDFYALLARCGYPLSRVPYKEWVERLMRDARVADNALCPLVPMLYEQVYAGETTRWELHEDMPVYDAHNTFHALEGRDAGFRKMDAGLLGRYLAHWRRLGLLAAPG</sequence>
<dbReference type="NCBIfam" id="TIGR01733">
    <property type="entry name" value="AA-adenyl-dom"/>
    <property type="match status" value="1"/>
</dbReference>
<dbReference type="InterPro" id="IPR006162">
    <property type="entry name" value="Ppantetheine_attach_site"/>
</dbReference>
<evidence type="ECO:0000256" key="2">
    <source>
        <dbReference type="ARBA" id="ARBA00022553"/>
    </source>
</evidence>
<organism evidence="4 5">
    <name type="scientific">Myxococcus llanfairpwllgwyngyllgogerychwyrndrobwllllantysiliogogogochensis</name>
    <dbReference type="NCBI Taxonomy" id="2590453"/>
    <lineage>
        <taxon>Bacteria</taxon>
        <taxon>Pseudomonadati</taxon>
        <taxon>Myxococcota</taxon>
        <taxon>Myxococcia</taxon>
        <taxon>Myxococcales</taxon>
        <taxon>Cystobacterineae</taxon>
        <taxon>Myxococcaceae</taxon>
        <taxon>Myxococcus</taxon>
    </lineage>
</organism>
<dbReference type="NCBIfam" id="TIGR01746">
    <property type="entry name" value="Thioester-redct"/>
    <property type="match status" value="1"/>
</dbReference>
<evidence type="ECO:0000313" key="5">
    <source>
        <dbReference type="Proteomes" id="UP000315369"/>
    </source>
</evidence>
<dbReference type="Pfam" id="PF13193">
    <property type="entry name" value="AMP-binding_C"/>
    <property type="match status" value="1"/>
</dbReference>
<dbReference type="InterPro" id="IPR000873">
    <property type="entry name" value="AMP-dep_synth/lig_dom"/>
</dbReference>
<dbReference type="EMBL" id="VIFM01000049">
    <property type="protein sequence ID" value="TQF15170.1"/>
    <property type="molecule type" value="Genomic_DNA"/>
</dbReference>
<dbReference type="InterPro" id="IPR009081">
    <property type="entry name" value="PP-bd_ACP"/>
</dbReference>
<gene>
    <name evidence="4" type="ORF">FJV41_14815</name>
</gene>
<keyword evidence="2" id="KW-0597">Phosphoprotein</keyword>
<dbReference type="CDD" id="cd05235">
    <property type="entry name" value="SDR_e1"/>
    <property type="match status" value="1"/>
</dbReference>
<name>A0A540X1S0_9BACT</name>
<dbReference type="InterPro" id="IPR025110">
    <property type="entry name" value="AMP-bd_C"/>
</dbReference>
<evidence type="ECO:0000256" key="1">
    <source>
        <dbReference type="ARBA" id="ARBA00022450"/>
    </source>
</evidence>
<feature type="domain" description="Carrier" evidence="3">
    <location>
        <begin position="535"/>
        <end position="610"/>
    </location>
</feature>
<dbReference type="Gene3D" id="1.10.1200.10">
    <property type="entry name" value="ACP-like"/>
    <property type="match status" value="1"/>
</dbReference>
<dbReference type="SUPFAM" id="SSF56801">
    <property type="entry name" value="Acetyl-CoA synthetase-like"/>
    <property type="match status" value="1"/>
</dbReference>
<dbReference type="InterPro" id="IPR020806">
    <property type="entry name" value="PKS_PP-bd"/>
</dbReference>
<dbReference type="PROSITE" id="PS00455">
    <property type="entry name" value="AMP_BINDING"/>
    <property type="match status" value="1"/>
</dbReference>
<protein>
    <submittedName>
        <fullName evidence="4">Amino acid adenylation domain-containing protein</fullName>
    </submittedName>
</protein>
<keyword evidence="5" id="KW-1185">Reference proteome</keyword>
<dbReference type="SUPFAM" id="SSF47336">
    <property type="entry name" value="ACP-like"/>
    <property type="match status" value="1"/>
</dbReference>
<dbReference type="Pfam" id="PF00550">
    <property type="entry name" value="PP-binding"/>
    <property type="match status" value="1"/>
</dbReference>
<dbReference type="Pfam" id="PF00501">
    <property type="entry name" value="AMP-binding"/>
    <property type="match status" value="1"/>
</dbReference>
<dbReference type="OrthoDB" id="9757540at2"/>
<reference evidence="4 5" key="1">
    <citation type="submission" date="2019-06" db="EMBL/GenBank/DDBJ databases">
        <authorList>
            <person name="Livingstone P."/>
            <person name="Whitworth D."/>
        </authorList>
    </citation>
    <scope>NUCLEOTIDE SEQUENCE [LARGE SCALE GENOMIC DNA]</scope>
    <source>
        <strain evidence="4 5">AM401</strain>
    </source>
</reference>
<dbReference type="Gene3D" id="3.40.50.980">
    <property type="match status" value="2"/>
</dbReference>
<dbReference type="PROSITE" id="PS00012">
    <property type="entry name" value="PHOSPHOPANTETHEINE"/>
    <property type="match status" value="1"/>
</dbReference>
<dbReference type="InterPro" id="IPR045851">
    <property type="entry name" value="AMP-bd_C_sf"/>
</dbReference>
<dbReference type="InterPro" id="IPR020845">
    <property type="entry name" value="AMP-binding_CS"/>
</dbReference>
<dbReference type="InterPro" id="IPR013120">
    <property type="entry name" value="FAR_NAD-bd"/>
</dbReference>
<dbReference type="PANTHER" id="PTHR44845">
    <property type="entry name" value="CARRIER DOMAIN-CONTAINING PROTEIN"/>
    <property type="match status" value="1"/>
</dbReference>
<dbReference type="AlphaFoldDB" id="A0A540X1S0"/>
<comment type="caution">
    <text evidence="4">The sequence shown here is derived from an EMBL/GenBank/DDBJ whole genome shotgun (WGS) entry which is preliminary data.</text>
</comment>
<dbReference type="SMART" id="SM00823">
    <property type="entry name" value="PKS_PP"/>
    <property type="match status" value="1"/>
</dbReference>
<keyword evidence="1" id="KW-0596">Phosphopantetheine</keyword>
<evidence type="ECO:0000259" key="3">
    <source>
        <dbReference type="PROSITE" id="PS50075"/>
    </source>
</evidence>